<proteinExistence type="inferred from homology"/>
<dbReference type="Proteomes" id="UP001501570">
    <property type="component" value="Unassembled WGS sequence"/>
</dbReference>
<dbReference type="PANTHER" id="PTHR43201:SF5">
    <property type="entry name" value="MEDIUM-CHAIN ACYL-COA LIGASE ACSF2, MITOCHONDRIAL"/>
    <property type="match status" value="1"/>
</dbReference>
<dbReference type="InterPro" id="IPR020845">
    <property type="entry name" value="AMP-binding_CS"/>
</dbReference>
<organism evidence="5 6">
    <name type="scientific">Rugosimonospora acidiphila</name>
    <dbReference type="NCBI Taxonomy" id="556531"/>
    <lineage>
        <taxon>Bacteria</taxon>
        <taxon>Bacillati</taxon>
        <taxon>Actinomycetota</taxon>
        <taxon>Actinomycetes</taxon>
        <taxon>Micromonosporales</taxon>
        <taxon>Micromonosporaceae</taxon>
        <taxon>Rugosimonospora</taxon>
    </lineage>
</organism>
<reference evidence="6" key="1">
    <citation type="journal article" date="2019" name="Int. J. Syst. Evol. Microbiol.">
        <title>The Global Catalogue of Microorganisms (GCM) 10K type strain sequencing project: providing services to taxonomists for standard genome sequencing and annotation.</title>
        <authorList>
            <consortium name="The Broad Institute Genomics Platform"/>
            <consortium name="The Broad Institute Genome Sequencing Center for Infectious Disease"/>
            <person name="Wu L."/>
            <person name="Ma J."/>
        </authorList>
    </citation>
    <scope>NUCLEOTIDE SEQUENCE [LARGE SCALE GENOMIC DNA]</scope>
    <source>
        <strain evidence="6">JCM 18304</strain>
    </source>
</reference>
<protein>
    <submittedName>
        <fullName evidence="5">AMP-binding protein</fullName>
    </submittedName>
</protein>
<dbReference type="PANTHER" id="PTHR43201">
    <property type="entry name" value="ACYL-COA SYNTHETASE"/>
    <property type="match status" value="1"/>
</dbReference>
<evidence type="ECO:0000259" key="3">
    <source>
        <dbReference type="Pfam" id="PF00501"/>
    </source>
</evidence>
<evidence type="ECO:0000256" key="1">
    <source>
        <dbReference type="ARBA" id="ARBA00006432"/>
    </source>
</evidence>
<dbReference type="InterPro" id="IPR025110">
    <property type="entry name" value="AMP-bd_C"/>
</dbReference>
<gene>
    <name evidence="5" type="ORF">GCM10023322_15800</name>
</gene>
<feature type="domain" description="AMP-dependent synthetase/ligase" evidence="3">
    <location>
        <begin position="26"/>
        <end position="396"/>
    </location>
</feature>
<evidence type="ECO:0000313" key="6">
    <source>
        <dbReference type="Proteomes" id="UP001501570"/>
    </source>
</evidence>
<keyword evidence="6" id="KW-1185">Reference proteome</keyword>
<dbReference type="Pfam" id="PF13193">
    <property type="entry name" value="AMP-binding_C"/>
    <property type="match status" value="1"/>
</dbReference>
<name>A0ABP9RP83_9ACTN</name>
<dbReference type="SUPFAM" id="SSF56801">
    <property type="entry name" value="Acetyl-CoA synthetase-like"/>
    <property type="match status" value="1"/>
</dbReference>
<comment type="caution">
    <text evidence="5">The sequence shown here is derived from an EMBL/GenBank/DDBJ whole genome shotgun (WGS) entry which is preliminary data.</text>
</comment>
<evidence type="ECO:0000259" key="4">
    <source>
        <dbReference type="Pfam" id="PF13193"/>
    </source>
</evidence>
<keyword evidence="2" id="KW-0436">Ligase</keyword>
<dbReference type="Gene3D" id="3.40.50.12780">
    <property type="entry name" value="N-terminal domain of ligase-like"/>
    <property type="match status" value="1"/>
</dbReference>
<dbReference type="InterPro" id="IPR045851">
    <property type="entry name" value="AMP-bd_C_sf"/>
</dbReference>
<evidence type="ECO:0000313" key="5">
    <source>
        <dbReference type="EMBL" id="GAA5181355.1"/>
    </source>
</evidence>
<dbReference type="InterPro" id="IPR000873">
    <property type="entry name" value="AMP-dep_synth/lig_dom"/>
</dbReference>
<feature type="domain" description="AMP-binding enzyme C-terminal" evidence="4">
    <location>
        <begin position="447"/>
        <end position="523"/>
    </location>
</feature>
<accession>A0ABP9RP83</accession>
<dbReference type="RefSeq" id="WP_345627494.1">
    <property type="nucleotide sequence ID" value="NZ_BAABJQ010000004.1"/>
</dbReference>
<dbReference type="CDD" id="cd05917">
    <property type="entry name" value="FACL_like_2"/>
    <property type="match status" value="1"/>
</dbReference>
<dbReference type="Gene3D" id="3.30.300.30">
    <property type="match status" value="1"/>
</dbReference>
<dbReference type="InterPro" id="IPR042099">
    <property type="entry name" value="ANL_N_sf"/>
</dbReference>
<dbReference type="EMBL" id="BAABJQ010000004">
    <property type="protein sequence ID" value="GAA5181355.1"/>
    <property type="molecule type" value="Genomic_DNA"/>
</dbReference>
<comment type="similarity">
    <text evidence="1">Belongs to the ATP-dependent AMP-binding enzyme family.</text>
</comment>
<evidence type="ECO:0000256" key="2">
    <source>
        <dbReference type="ARBA" id="ARBA00022598"/>
    </source>
</evidence>
<dbReference type="PROSITE" id="PS00455">
    <property type="entry name" value="AMP_BINDING"/>
    <property type="match status" value="1"/>
</dbReference>
<sequence length="539" mass="58397">MPALSYANGPSTTPLLGDTIGANLAATVARFPDREALVDVPSGRRWTYREFDADVRRVALGLLALGVDRGERVGIWAPNVPEWLLVQYATARIGAILVNINPAYRGHELSYVLQQAGVRTLISTETFKTSDYRAIVDQIRPECPALREVVYLGTADWSELLDGGSTVDEALLPDREATLTFDDPINIQYTSGTTGFPKGATLSHHNILNNGFFVAEGQGITEADRICVPVPFYHCFGMVMGNLAATSHGACVVIPGPAFDPAATLRAVAAERCTALYGVPTMFIAELAEPSLPEHDLSSLRTGVMAGSPCPVEVMKRVIGELGMAEVTICYGMTETSPVSCQTRGDDDLERRVSTVGAVHPHVEVKVVDPATGAPVPRGEAGELCTRGYSVMLGYWNLPDMTAESIDAGRWMHTGDLAVMDPAGYLSIVGRIKDMVIRGGENIYPREIEEFLYTHPDIVDAQVIGVPDAKYGEELVAWVKLREGAAEFGVEQLRAFCAGKLAHYKIPRYVRVVDAFPMTVTGKVRKVEMREISIAELGG</sequence>
<dbReference type="Pfam" id="PF00501">
    <property type="entry name" value="AMP-binding"/>
    <property type="match status" value="1"/>
</dbReference>